<keyword evidence="3" id="KW-0472">Membrane</keyword>
<feature type="coiled-coil region" evidence="1">
    <location>
        <begin position="211"/>
        <end position="245"/>
    </location>
</feature>
<feature type="region of interest" description="Disordered" evidence="2">
    <location>
        <begin position="95"/>
        <end position="115"/>
    </location>
</feature>
<gene>
    <name evidence="4" type="ORF">H0H10_27580</name>
</gene>
<sequence>MIRGRPRSATSHICVRVAHALLGAAAGVVWLVLSLLTTRTDVPVAVDTGEVPVAAAPAPGEGDGEASTADLVLPLIAVGTAAVLAGYGYLRRTRRARTRTTPGGAPVRPAGPPPAALDERAREALVEADGWVRTSREELAFAEALHGTAAVAPWARALREAEAELSAAFRIRQRYDDGDPEDPAGRRQALAAIIDRCREAGRRLDAEAAGFDRLRGLERDAREALEAAEARVRELTARAEAARVTLGGLGRRYAPSATAPVTGYAGQAAEGLAFAADRLDRARGAADGGDRARAAGRLRAAEGALARVGVLVEGVERLAAELPAAAELVPAALTGAEALLAGVRRRSAERGTASSAAVGELRVRLRYADGVLAVVREELTGGPYDPLDVLRRVLRAVGASDAERAGVLSVAALLVARSATAAAADVVATHLRAVGAEARTRLAEAQRLLAADPPDPRTADALARRARDLAEQDIRRYGRPDAGAGGAGWAVPAGVLLGGEPDGGPPPSFGGPHTRARRSAG</sequence>
<comment type="caution">
    <text evidence="4">The sequence shown here is derived from an EMBL/GenBank/DDBJ whole genome shotgun (WGS) entry which is preliminary data.</text>
</comment>
<feature type="region of interest" description="Disordered" evidence="2">
    <location>
        <begin position="495"/>
        <end position="521"/>
    </location>
</feature>
<keyword evidence="5" id="KW-1185">Reference proteome</keyword>
<feature type="transmembrane region" description="Helical" evidence="3">
    <location>
        <begin position="12"/>
        <end position="33"/>
    </location>
</feature>
<keyword evidence="3" id="KW-1133">Transmembrane helix</keyword>
<evidence type="ECO:0000313" key="4">
    <source>
        <dbReference type="EMBL" id="MBD0422871.1"/>
    </source>
</evidence>
<evidence type="ECO:0000256" key="3">
    <source>
        <dbReference type="SAM" id="Phobius"/>
    </source>
</evidence>
<feature type="transmembrane region" description="Helical" evidence="3">
    <location>
        <begin position="71"/>
        <end position="90"/>
    </location>
</feature>
<reference evidence="4" key="2">
    <citation type="submission" date="2020-09" db="EMBL/GenBank/DDBJ databases">
        <authorList>
            <person name="Luo X."/>
        </authorList>
    </citation>
    <scope>NUCLEOTIDE SEQUENCE</scope>
    <source>
        <strain evidence="4">TRM S81-3</strain>
    </source>
</reference>
<accession>A0A926L9N1</accession>
<protein>
    <submittedName>
        <fullName evidence="4">Uncharacterized protein</fullName>
    </submittedName>
</protein>
<dbReference type="AlphaFoldDB" id="A0A926L9N1"/>
<keyword evidence="1" id="KW-0175">Coiled coil</keyword>
<evidence type="ECO:0000313" key="5">
    <source>
        <dbReference type="Proteomes" id="UP000621210"/>
    </source>
</evidence>
<feature type="compositionally biased region" description="Low complexity" evidence="2">
    <location>
        <begin position="99"/>
        <end position="108"/>
    </location>
</feature>
<dbReference type="Proteomes" id="UP000621210">
    <property type="component" value="Unassembled WGS sequence"/>
</dbReference>
<keyword evidence="3" id="KW-0812">Transmembrane</keyword>
<reference evidence="4" key="1">
    <citation type="submission" date="2020-09" db="EMBL/GenBank/DDBJ databases">
        <title>Streptomyces grisecoloratus sp. nov., isolated from cotton soil.</title>
        <authorList>
            <person name="Xing L."/>
        </authorList>
    </citation>
    <scope>NUCLEOTIDE SEQUENCE</scope>
    <source>
        <strain evidence="4">TRM S81-3</strain>
    </source>
</reference>
<evidence type="ECO:0000256" key="2">
    <source>
        <dbReference type="SAM" id="MobiDB-lite"/>
    </source>
</evidence>
<proteinExistence type="predicted"/>
<evidence type="ECO:0000256" key="1">
    <source>
        <dbReference type="SAM" id="Coils"/>
    </source>
</evidence>
<organism evidence="4 5">
    <name type="scientific">Streptomyces griseicoloratus</name>
    <dbReference type="NCBI Taxonomy" id="2752516"/>
    <lineage>
        <taxon>Bacteria</taxon>
        <taxon>Bacillati</taxon>
        <taxon>Actinomycetota</taxon>
        <taxon>Actinomycetes</taxon>
        <taxon>Kitasatosporales</taxon>
        <taxon>Streptomycetaceae</taxon>
        <taxon>Streptomyces</taxon>
    </lineage>
</organism>
<name>A0A926L9N1_9ACTN</name>
<dbReference type="EMBL" id="JACVQF010000219">
    <property type="protein sequence ID" value="MBD0422871.1"/>
    <property type="molecule type" value="Genomic_DNA"/>
</dbReference>